<gene>
    <name evidence="2" type="ORF">BCR32DRAFT_276324</name>
    <name evidence="1" type="ORF">BCR32DRAFT_287922</name>
</gene>
<evidence type="ECO:0000313" key="3">
    <source>
        <dbReference type="Proteomes" id="UP000193944"/>
    </source>
</evidence>
<dbReference type="AlphaFoldDB" id="A0A1Y1XI59"/>
<proteinExistence type="predicted"/>
<reference evidence="2 3" key="1">
    <citation type="submission" date="2016-08" db="EMBL/GenBank/DDBJ databases">
        <title>A Parts List for Fungal Cellulosomes Revealed by Comparative Genomics.</title>
        <authorList>
            <consortium name="DOE Joint Genome Institute"/>
            <person name="Haitjema C.H."/>
            <person name="Gilmore S.P."/>
            <person name="Henske J.K."/>
            <person name="Solomon K.V."/>
            <person name="De Groot R."/>
            <person name="Kuo A."/>
            <person name="Mondo S.J."/>
            <person name="Salamov A.A."/>
            <person name="Labutti K."/>
            <person name="Zhao Z."/>
            <person name="Chiniquy J."/>
            <person name="Barry K."/>
            <person name="Brewer H.M."/>
            <person name="Purvine S.O."/>
            <person name="Wright A.T."/>
            <person name="Boxma B."/>
            <person name="Van Alen T."/>
            <person name="Hackstein J.H."/>
            <person name="Baker S.E."/>
            <person name="Grigoriev I.V."/>
            <person name="O'Malley M.A."/>
        </authorList>
    </citation>
    <scope>NUCLEOTIDE SEQUENCE [LARGE SCALE GENOMIC DNA]</scope>
    <source>
        <strain evidence="2 3">S4</strain>
    </source>
</reference>
<keyword evidence="3" id="KW-1185">Reference proteome</keyword>
<comment type="caution">
    <text evidence="2">The sequence shown here is derived from an EMBL/GenBank/DDBJ whole genome shotgun (WGS) entry which is preliminary data.</text>
</comment>
<protein>
    <submittedName>
        <fullName evidence="2">Uncharacterized protein</fullName>
    </submittedName>
</protein>
<dbReference type="Proteomes" id="UP000193944">
    <property type="component" value="Unassembled WGS sequence"/>
</dbReference>
<accession>A0A1Y1XI59</accession>
<name>A0A1Y1XI59_9FUNG</name>
<dbReference type="EMBL" id="MCFG01000036">
    <property type="protein sequence ID" value="ORX85423.1"/>
    <property type="molecule type" value="Genomic_DNA"/>
</dbReference>
<sequence>MRYKVLEIINKYPNLTHPEILIEILTVYFNHIANKEIKYDVDLLQMIKLRMILILIHQYQ</sequence>
<dbReference type="EMBL" id="MCFG01000666">
    <property type="protein sequence ID" value="ORX63253.1"/>
    <property type="molecule type" value="Genomic_DNA"/>
</dbReference>
<evidence type="ECO:0000313" key="2">
    <source>
        <dbReference type="EMBL" id="ORX85423.1"/>
    </source>
</evidence>
<reference evidence="2 3" key="2">
    <citation type="submission" date="2016-08" db="EMBL/GenBank/DDBJ databases">
        <title>Pervasive Adenine N6-methylation of Active Genes in Fungi.</title>
        <authorList>
            <consortium name="DOE Joint Genome Institute"/>
            <person name="Mondo S.J."/>
            <person name="Dannebaum R.O."/>
            <person name="Kuo R.C."/>
            <person name="Labutti K."/>
            <person name="Haridas S."/>
            <person name="Kuo A."/>
            <person name="Salamov A."/>
            <person name="Ahrendt S.R."/>
            <person name="Lipzen A."/>
            <person name="Sullivan W."/>
            <person name="Andreopoulos W.B."/>
            <person name="Clum A."/>
            <person name="Lindquist E."/>
            <person name="Daum C."/>
            <person name="Ramamoorthy G.K."/>
            <person name="Gryganskyi A."/>
            <person name="Culley D."/>
            <person name="Magnuson J.K."/>
            <person name="James T.Y."/>
            <person name="O'Malley M.A."/>
            <person name="Stajich J.E."/>
            <person name="Spatafora J.W."/>
            <person name="Visel A."/>
            <person name="Grigoriev I.V."/>
        </authorList>
    </citation>
    <scope>NUCLEOTIDE SEQUENCE [LARGE SCALE GENOMIC DNA]</scope>
    <source>
        <strain evidence="2 3">S4</strain>
    </source>
</reference>
<organism evidence="2 3">
    <name type="scientific">Anaeromyces robustus</name>
    <dbReference type="NCBI Taxonomy" id="1754192"/>
    <lineage>
        <taxon>Eukaryota</taxon>
        <taxon>Fungi</taxon>
        <taxon>Fungi incertae sedis</taxon>
        <taxon>Chytridiomycota</taxon>
        <taxon>Chytridiomycota incertae sedis</taxon>
        <taxon>Neocallimastigomycetes</taxon>
        <taxon>Neocallimastigales</taxon>
        <taxon>Neocallimastigaceae</taxon>
        <taxon>Anaeromyces</taxon>
    </lineage>
</organism>
<evidence type="ECO:0000313" key="1">
    <source>
        <dbReference type="EMBL" id="ORX63253.1"/>
    </source>
</evidence>